<evidence type="ECO:0000313" key="3">
    <source>
        <dbReference type="Proteomes" id="UP001575622"/>
    </source>
</evidence>
<evidence type="ECO:0000313" key="2">
    <source>
        <dbReference type="EMBL" id="MFB0847344.1"/>
    </source>
</evidence>
<keyword evidence="3" id="KW-1185">Reference proteome</keyword>
<evidence type="ECO:0008006" key="4">
    <source>
        <dbReference type="Google" id="ProtNLM"/>
    </source>
</evidence>
<name>A0ABV4VCJ0_9BACL</name>
<sequence length="176" mass="19506">MMRKYVIGGLVGFVLALGVSVQAEEIQTAVGKVIQGEFPVTIGDKQFTNKAIVVDGTSYFPVREYGEANGYDVKFDADLGIILTKTVTDGTYSQPNLPNEPIPVDPPPKKTVAQIDEQIKALNINIWTMKAGIESSIKANDSRQIEYKERLKKYESELAELEKEKAELEKQQAPTK</sequence>
<accession>A0ABV4VCJ0</accession>
<comment type="caution">
    <text evidence="2">The sequence shown here is derived from an EMBL/GenBank/DDBJ whole genome shotgun (WGS) entry which is preliminary data.</text>
</comment>
<dbReference type="Proteomes" id="UP001575622">
    <property type="component" value="Unassembled WGS sequence"/>
</dbReference>
<keyword evidence="1" id="KW-0175">Coiled coil</keyword>
<reference evidence="2 3" key="1">
    <citation type="submission" date="2024-09" db="EMBL/GenBank/DDBJ databases">
        <authorList>
            <person name="Makale K.P.P."/>
            <person name="Makhzoum A."/>
            <person name="Rantong G."/>
            <person name="Rahube T.O."/>
        </authorList>
    </citation>
    <scope>NUCLEOTIDE SEQUENCE [LARGE SCALE GENOMIC DNA]</scope>
    <source>
        <strain evidence="2 3">KM_D13</strain>
    </source>
</reference>
<evidence type="ECO:0000256" key="1">
    <source>
        <dbReference type="SAM" id="Coils"/>
    </source>
</evidence>
<protein>
    <recommendedName>
        <fullName evidence="4">Copper amine oxidase-like N-terminal domain-containing protein</fullName>
    </recommendedName>
</protein>
<organism evidence="2 3">
    <name type="scientific">Paenibacillus oleatilyticus</name>
    <dbReference type="NCBI Taxonomy" id="2594886"/>
    <lineage>
        <taxon>Bacteria</taxon>
        <taxon>Bacillati</taxon>
        <taxon>Bacillota</taxon>
        <taxon>Bacilli</taxon>
        <taxon>Bacillales</taxon>
        <taxon>Paenibacillaceae</taxon>
        <taxon>Paenibacillus</taxon>
    </lineage>
</organism>
<gene>
    <name evidence="2" type="ORF">ACEU3E_34805</name>
</gene>
<feature type="coiled-coil region" evidence="1">
    <location>
        <begin position="144"/>
        <end position="171"/>
    </location>
</feature>
<dbReference type="EMBL" id="JBHDLN010000034">
    <property type="protein sequence ID" value="MFB0847344.1"/>
    <property type="molecule type" value="Genomic_DNA"/>
</dbReference>
<proteinExistence type="predicted"/>
<dbReference type="RefSeq" id="WP_373957170.1">
    <property type="nucleotide sequence ID" value="NZ_JBHDLN010000034.1"/>
</dbReference>